<dbReference type="Gene3D" id="3.40.50.2300">
    <property type="match status" value="1"/>
</dbReference>
<dbReference type="Pfam" id="PF00072">
    <property type="entry name" value="Response_reg"/>
    <property type="match status" value="1"/>
</dbReference>
<keyword evidence="4" id="KW-0804">Transcription</keyword>
<dbReference type="AlphaFoldDB" id="A0A263D0Q8"/>
<dbReference type="SUPFAM" id="SSF52172">
    <property type="entry name" value="CheY-like"/>
    <property type="match status" value="1"/>
</dbReference>
<organism evidence="8 9">
    <name type="scientific">Amycolatopsis antarctica</name>
    <dbReference type="NCBI Taxonomy" id="1854586"/>
    <lineage>
        <taxon>Bacteria</taxon>
        <taxon>Bacillati</taxon>
        <taxon>Actinomycetota</taxon>
        <taxon>Actinomycetes</taxon>
        <taxon>Pseudonocardiales</taxon>
        <taxon>Pseudonocardiaceae</taxon>
        <taxon>Amycolatopsis</taxon>
    </lineage>
</organism>
<evidence type="ECO:0000259" key="6">
    <source>
        <dbReference type="PROSITE" id="PS50043"/>
    </source>
</evidence>
<dbReference type="GO" id="GO:0006355">
    <property type="term" value="P:regulation of DNA-templated transcription"/>
    <property type="evidence" value="ECO:0007669"/>
    <property type="project" value="InterPro"/>
</dbReference>
<dbReference type="InParanoid" id="A0A263D0Q8"/>
<reference evidence="8 9" key="1">
    <citation type="submission" date="2017-07" db="EMBL/GenBank/DDBJ databases">
        <title>Amycolatopsis antarcticus sp. nov., isolated from the surface of an Antarcticus brown macroalga.</title>
        <authorList>
            <person name="Wang J."/>
            <person name="Leiva S."/>
            <person name="Huang J."/>
            <person name="Huang Y."/>
        </authorList>
    </citation>
    <scope>NUCLEOTIDE SEQUENCE [LARGE SCALE GENOMIC DNA]</scope>
    <source>
        <strain evidence="8 9">AU-G6</strain>
    </source>
</reference>
<keyword evidence="2" id="KW-0805">Transcription regulation</keyword>
<dbReference type="GO" id="GO:0003677">
    <property type="term" value="F:DNA binding"/>
    <property type="evidence" value="ECO:0007669"/>
    <property type="project" value="UniProtKB-KW"/>
</dbReference>
<protein>
    <submittedName>
        <fullName evidence="8">DNA-binding response regulator</fullName>
    </submittedName>
</protein>
<evidence type="ECO:0000313" key="8">
    <source>
        <dbReference type="EMBL" id="OZM72012.1"/>
    </source>
</evidence>
<feature type="domain" description="HTH luxR-type" evidence="6">
    <location>
        <begin position="145"/>
        <end position="216"/>
    </location>
</feature>
<keyword evidence="3 8" id="KW-0238">DNA-binding</keyword>
<dbReference type="InterPro" id="IPR001789">
    <property type="entry name" value="Sig_transdc_resp-reg_receiver"/>
</dbReference>
<dbReference type="PROSITE" id="PS50043">
    <property type="entry name" value="HTH_LUXR_2"/>
    <property type="match status" value="1"/>
</dbReference>
<accession>A0A263D0Q8</accession>
<dbReference type="CDD" id="cd17535">
    <property type="entry name" value="REC_NarL-like"/>
    <property type="match status" value="1"/>
</dbReference>
<dbReference type="Proteomes" id="UP000242444">
    <property type="component" value="Unassembled WGS sequence"/>
</dbReference>
<evidence type="ECO:0000256" key="5">
    <source>
        <dbReference type="PROSITE-ProRule" id="PRU00169"/>
    </source>
</evidence>
<dbReference type="SMART" id="SM00448">
    <property type="entry name" value="REC"/>
    <property type="match status" value="1"/>
</dbReference>
<proteinExistence type="predicted"/>
<feature type="modified residue" description="4-aspartylphosphate" evidence="5">
    <location>
        <position position="54"/>
    </location>
</feature>
<dbReference type="PRINTS" id="PR00038">
    <property type="entry name" value="HTHLUXR"/>
</dbReference>
<dbReference type="InterPro" id="IPR011006">
    <property type="entry name" value="CheY-like_superfamily"/>
</dbReference>
<evidence type="ECO:0000313" key="9">
    <source>
        <dbReference type="Proteomes" id="UP000242444"/>
    </source>
</evidence>
<dbReference type="SMART" id="SM00421">
    <property type="entry name" value="HTH_LUXR"/>
    <property type="match status" value="1"/>
</dbReference>
<gene>
    <name evidence="8" type="ORF">CFN78_17925</name>
</gene>
<feature type="domain" description="Response regulatory" evidence="7">
    <location>
        <begin position="4"/>
        <end position="125"/>
    </location>
</feature>
<dbReference type="InterPro" id="IPR000792">
    <property type="entry name" value="Tscrpt_reg_LuxR_C"/>
</dbReference>
<comment type="caution">
    <text evidence="8">The sequence shown here is derived from an EMBL/GenBank/DDBJ whole genome shotgun (WGS) entry which is preliminary data.</text>
</comment>
<evidence type="ECO:0000256" key="4">
    <source>
        <dbReference type="ARBA" id="ARBA00023163"/>
    </source>
</evidence>
<dbReference type="InterPro" id="IPR058245">
    <property type="entry name" value="NreC/VraR/RcsB-like_REC"/>
</dbReference>
<evidence type="ECO:0000256" key="1">
    <source>
        <dbReference type="ARBA" id="ARBA00022553"/>
    </source>
</evidence>
<dbReference type="CDD" id="cd06170">
    <property type="entry name" value="LuxR_C_like"/>
    <property type="match status" value="1"/>
</dbReference>
<dbReference type="PROSITE" id="PS50110">
    <property type="entry name" value="RESPONSE_REGULATORY"/>
    <property type="match status" value="1"/>
</dbReference>
<evidence type="ECO:0000256" key="3">
    <source>
        <dbReference type="ARBA" id="ARBA00023125"/>
    </source>
</evidence>
<dbReference type="PANTHER" id="PTHR43214:SF24">
    <property type="entry name" value="TRANSCRIPTIONAL REGULATORY PROTEIN NARL-RELATED"/>
    <property type="match status" value="1"/>
</dbReference>
<evidence type="ECO:0000259" key="7">
    <source>
        <dbReference type="PROSITE" id="PS50110"/>
    </source>
</evidence>
<dbReference type="EMBL" id="NKYE01000010">
    <property type="protein sequence ID" value="OZM72012.1"/>
    <property type="molecule type" value="Genomic_DNA"/>
</dbReference>
<dbReference type="GO" id="GO:0000160">
    <property type="term" value="P:phosphorelay signal transduction system"/>
    <property type="evidence" value="ECO:0007669"/>
    <property type="project" value="InterPro"/>
</dbReference>
<name>A0A263D0Q8_9PSEU</name>
<dbReference type="PANTHER" id="PTHR43214">
    <property type="entry name" value="TWO-COMPONENT RESPONSE REGULATOR"/>
    <property type="match status" value="1"/>
</dbReference>
<evidence type="ECO:0000256" key="2">
    <source>
        <dbReference type="ARBA" id="ARBA00023015"/>
    </source>
</evidence>
<keyword evidence="9" id="KW-1185">Reference proteome</keyword>
<sequence>MPLRVILAEDSALMREGLVGLLDRFGHTTVAAVGDAGEVAAAVERERPDLLITDVRMPPLHTDDGLRAAVALRRARPSLRILVLSQYVEQSYAAQLLDLDDGGGVGYLLKDRVGAVTAFIDAVERVAAGGTVVDPEVVRQLIRRRRDPLERLSSREREVLALMAEGRSNTSMAAELFVTEAAVNKHIRGIFTKLDLPTDTDGHRRVLAVLTFLRGRGAT</sequence>
<dbReference type="InterPro" id="IPR039420">
    <property type="entry name" value="WalR-like"/>
</dbReference>
<keyword evidence="1 5" id="KW-0597">Phosphoprotein</keyword>
<dbReference type="OrthoDB" id="3519926at2"/>
<dbReference type="Pfam" id="PF00196">
    <property type="entry name" value="GerE"/>
    <property type="match status" value="1"/>
</dbReference>